<reference evidence="4" key="1">
    <citation type="journal article" date="2019" name="Int. J. Syst. Evol. Microbiol.">
        <title>The Global Catalogue of Microorganisms (GCM) 10K type strain sequencing project: providing services to taxonomists for standard genome sequencing and annotation.</title>
        <authorList>
            <consortium name="The Broad Institute Genomics Platform"/>
            <consortium name="The Broad Institute Genome Sequencing Center for Infectious Disease"/>
            <person name="Wu L."/>
            <person name="Ma J."/>
        </authorList>
    </citation>
    <scope>NUCLEOTIDE SEQUENCE [LARGE SCALE GENOMIC DNA]</scope>
    <source>
        <strain evidence="4">CCM 8979</strain>
    </source>
</reference>
<dbReference type="Pfam" id="PF14501">
    <property type="entry name" value="HATPase_c_5"/>
    <property type="match status" value="1"/>
</dbReference>
<evidence type="ECO:0000259" key="2">
    <source>
        <dbReference type="Pfam" id="PF14501"/>
    </source>
</evidence>
<feature type="transmembrane region" description="Helical" evidence="1">
    <location>
        <begin position="74"/>
        <end position="93"/>
    </location>
</feature>
<keyword evidence="1" id="KW-1133">Transmembrane helix</keyword>
<comment type="caution">
    <text evidence="3">The sequence shown here is derived from an EMBL/GenBank/DDBJ whole genome shotgun (WGS) entry which is preliminary data.</text>
</comment>
<name>A0ABW4D3E3_9LACO</name>
<feature type="transmembrane region" description="Helical" evidence="1">
    <location>
        <begin position="7"/>
        <end position="28"/>
    </location>
</feature>
<proteinExistence type="predicted"/>
<evidence type="ECO:0000313" key="3">
    <source>
        <dbReference type="EMBL" id="MFD1455100.1"/>
    </source>
</evidence>
<keyword evidence="1" id="KW-0812">Transmembrane</keyword>
<dbReference type="EMBL" id="JBHTOD010000003">
    <property type="protein sequence ID" value="MFD1455100.1"/>
    <property type="molecule type" value="Genomic_DNA"/>
</dbReference>
<dbReference type="PANTHER" id="PTHR40448:SF1">
    <property type="entry name" value="TWO-COMPONENT SENSOR HISTIDINE KINASE"/>
    <property type="match status" value="1"/>
</dbReference>
<keyword evidence="4" id="KW-1185">Reference proteome</keyword>
<dbReference type="Proteomes" id="UP001597189">
    <property type="component" value="Unassembled WGS sequence"/>
</dbReference>
<feature type="transmembrane region" description="Helical" evidence="1">
    <location>
        <begin position="40"/>
        <end position="67"/>
    </location>
</feature>
<feature type="domain" description="Sensor histidine kinase NatK-like C-terminal" evidence="2">
    <location>
        <begin position="334"/>
        <end position="431"/>
    </location>
</feature>
<keyword evidence="1" id="KW-0472">Membrane</keyword>
<evidence type="ECO:0000313" key="4">
    <source>
        <dbReference type="Proteomes" id="UP001597189"/>
    </source>
</evidence>
<dbReference type="PANTHER" id="PTHR40448">
    <property type="entry name" value="TWO-COMPONENT SENSOR HISTIDINE KINASE"/>
    <property type="match status" value="1"/>
</dbReference>
<protein>
    <submittedName>
        <fullName evidence="3">GHKL domain-containing protein</fullName>
    </submittedName>
</protein>
<organism evidence="3 4">
    <name type="scientific">Levilactobacillus lanxiensis</name>
    <dbReference type="NCBI Taxonomy" id="2799568"/>
    <lineage>
        <taxon>Bacteria</taxon>
        <taxon>Bacillati</taxon>
        <taxon>Bacillota</taxon>
        <taxon>Bacilli</taxon>
        <taxon>Lactobacillales</taxon>
        <taxon>Lactobacillaceae</taxon>
        <taxon>Levilactobacillus</taxon>
    </lineage>
</organism>
<evidence type="ECO:0000256" key="1">
    <source>
        <dbReference type="SAM" id="Phobius"/>
    </source>
</evidence>
<accession>A0ABW4D3E3</accession>
<dbReference type="InterPro" id="IPR032834">
    <property type="entry name" value="NatK-like_C"/>
</dbReference>
<dbReference type="SUPFAM" id="SSF55874">
    <property type="entry name" value="ATPase domain of HSP90 chaperone/DNA topoisomerase II/histidine kinase"/>
    <property type="match status" value="1"/>
</dbReference>
<dbReference type="RefSeq" id="WP_236000715.1">
    <property type="nucleotide sequence ID" value="NZ_BOLN01000003.1"/>
</dbReference>
<gene>
    <name evidence="3" type="ORF">ACFQ44_05270</name>
</gene>
<feature type="transmembrane region" description="Helical" evidence="1">
    <location>
        <begin position="154"/>
        <end position="174"/>
    </location>
</feature>
<dbReference type="Gene3D" id="3.30.565.10">
    <property type="entry name" value="Histidine kinase-like ATPase, C-terminal domain"/>
    <property type="match status" value="1"/>
</dbReference>
<dbReference type="InterPro" id="IPR036890">
    <property type="entry name" value="HATPase_C_sf"/>
</dbReference>
<feature type="transmembrane region" description="Helical" evidence="1">
    <location>
        <begin position="113"/>
        <end position="133"/>
    </location>
</feature>
<feature type="transmembrane region" description="Helical" evidence="1">
    <location>
        <begin position="186"/>
        <end position="206"/>
    </location>
</feature>
<sequence length="438" mass="49549">MHVFDTHFWINLVLAVTMQWFITLWIGVIRPQNWKLPLKWIGWGLIPAVIGESWALILPPLSALLYLMHHRPRMTVIFVNATIVIYLVVVLVNDVVRAVTIELFGFATSQMPLVIACRLIFQLVIYSLFSIAVTGMRLQPGNLERLAFNRKEQVTVMSLLVSLGVLAQLSSTIIHRLAITHAMMTFALSVELVMILLISTSLFFFLQSFFHRQRVRALYQETLLRTRYDRRISNQVRAIREFKQIYQKQMLRLGDYLDAKDYQGLTAYYQTLNSRWQATSHLAGIEEEGLQRLNDPALKSLLFQKILVAQNRGLSLRLEVPTVIRSLPMDSVLLLRVMGILLDNAIEAGAVAGRTAIYCAVLDYPDSVELAVANPVSTTTPPKINEFMTAGYTTKGEGHGQGLNTVREIVDETPNAALQIALKRGMLYLTLILTKPGR</sequence>